<evidence type="ECO:0000313" key="1">
    <source>
        <dbReference type="EMBL" id="KAI3678720.1"/>
    </source>
</evidence>
<organism evidence="1 2">
    <name type="scientific">Arctium lappa</name>
    <name type="common">Greater burdock</name>
    <name type="synonym">Lappa major</name>
    <dbReference type="NCBI Taxonomy" id="4217"/>
    <lineage>
        <taxon>Eukaryota</taxon>
        <taxon>Viridiplantae</taxon>
        <taxon>Streptophyta</taxon>
        <taxon>Embryophyta</taxon>
        <taxon>Tracheophyta</taxon>
        <taxon>Spermatophyta</taxon>
        <taxon>Magnoliopsida</taxon>
        <taxon>eudicotyledons</taxon>
        <taxon>Gunneridae</taxon>
        <taxon>Pentapetalae</taxon>
        <taxon>asterids</taxon>
        <taxon>campanulids</taxon>
        <taxon>Asterales</taxon>
        <taxon>Asteraceae</taxon>
        <taxon>Carduoideae</taxon>
        <taxon>Cardueae</taxon>
        <taxon>Arctiinae</taxon>
        <taxon>Arctium</taxon>
    </lineage>
</organism>
<reference evidence="1 2" key="2">
    <citation type="journal article" date="2022" name="Mol. Ecol. Resour.">
        <title>The genomes of chicory, endive, great burdock and yacon provide insights into Asteraceae paleo-polyploidization history and plant inulin production.</title>
        <authorList>
            <person name="Fan W."/>
            <person name="Wang S."/>
            <person name="Wang H."/>
            <person name="Wang A."/>
            <person name="Jiang F."/>
            <person name="Liu H."/>
            <person name="Zhao H."/>
            <person name="Xu D."/>
            <person name="Zhang Y."/>
        </authorList>
    </citation>
    <scope>NUCLEOTIDE SEQUENCE [LARGE SCALE GENOMIC DNA]</scope>
    <source>
        <strain evidence="2">cv. Niubang</strain>
    </source>
</reference>
<gene>
    <name evidence="1" type="ORF">L6452_38023</name>
</gene>
<accession>A0ACB8Y5N6</accession>
<name>A0ACB8Y5N6_ARCLA</name>
<reference evidence="2" key="1">
    <citation type="journal article" date="2022" name="Mol. Ecol. Resour.">
        <title>The genomes of chicory, endive, great burdock and yacon provide insights into Asteraceae palaeo-polyploidization history and plant inulin production.</title>
        <authorList>
            <person name="Fan W."/>
            <person name="Wang S."/>
            <person name="Wang H."/>
            <person name="Wang A."/>
            <person name="Jiang F."/>
            <person name="Liu H."/>
            <person name="Zhao H."/>
            <person name="Xu D."/>
            <person name="Zhang Y."/>
        </authorList>
    </citation>
    <scope>NUCLEOTIDE SEQUENCE [LARGE SCALE GENOMIC DNA]</scope>
    <source>
        <strain evidence="2">cv. Niubang</strain>
    </source>
</reference>
<keyword evidence="2" id="KW-1185">Reference proteome</keyword>
<dbReference type="Proteomes" id="UP001055879">
    <property type="component" value="Linkage Group LG14"/>
</dbReference>
<evidence type="ECO:0000313" key="2">
    <source>
        <dbReference type="Proteomes" id="UP001055879"/>
    </source>
</evidence>
<dbReference type="EMBL" id="CM042060">
    <property type="protein sequence ID" value="KAI3678720.1"/>
    <property type="molecule type" value="Genomic_DNA"/>
</dbReference>
<sequence length="278" mass="29936">MAEEGYKVSLHAYDLSGGLARQLSMSFLGKAIEAIWHTGVVVYGTEYYFGAGIQQILAGTAPYGAPLRVIDLGVTHVPKDVFEMYLQEISPRYTAETYSLLRHNCNNFSNEIAQFLVGASIPEYIVNLPNEVMNSPMGALIMPMIQNLETTLRAGAVPQPPQFRPSPVHSIPEVPKKANGSSENIQKIRPQESASASNGDAKSTHANTVPPAVVPAGKPQDQKPIADPLGDARSKVQEEIGKEFAAIMASGTFRASEAAALATKKVMQKYGHMKVAQG</sequence>
<proteinExistence type="predicted"/>
<protein>
    <submittedName>
        <fullName evidence="1">Uncharacterized protein</fullName>
    </submittedName>
</protein>
<comment type="caution">
    <text evidence="1">The sequence shown here is derived from an EMBL/GenBank/DDBJ whole genome shotgun (WGS) entry which is preliminary data.</text>
</comment>